<evidence type="ECO:0000313" key="1">
    <source>
        <dbReference type="EMBL" id="MFB9823750.1"/>
    </source>
</evidence>
<evidence type="ECO:0000313" key="2">
    <source>
        <dbReference type="Proteomes" id="UP001589595"/>
    </source>
</evidence>
<organism evidence="1 2">
    <name type="scientific">Halobaculum roseum</name>
    <dbReference type="NCBI Taxonomy" id="2175149"/>
    <lineage>
        <taxon>Archaea</taxon>
        <taxon>Methanobacteriati</taxon>
        <taxon>Methanobacteriota</taxon>
        <taxon>Stenosarchaea group</taxon>
        <taxon>Halobacteria</taxon>
        <taxon>Halobacteriales</taxon>
        <taxon>Haloferacaceae</taxon>
        <taxon>Halobaculum</taxon>
    </lineage>
</organism>
<accession>A0ABD5MMG0</accession>
<reference evidence="1" key="1">
    <citation type="submission" date="2024-09" db="EMBL/GenBank/DDBJ databases">
        <authorList>
            <person name="Sun Q."/>
        </authorList>
    </citation>
    <scope>NUCLEOTIDE SEQUENCE [LARGE SCALE GENOMIC DNA]</scope>
    <source>
        <strain evidence="1">JCM 31273</strain>
    </source>
</reference>
<keyword evidence="2" id="KW-1185">Reference proteome</keyword>
<gene>
    <name evidence="1" type="ORF">ACFFOL_06095</name>
</gene>
<dbReference type="AlphaFoldDB" id="A0ABD5MMG0"/>
<proteinExistence type="predicted"/>
<dbReference type="Proteomes" id="UP001589595">
    <property type="component" value="Unassembled WGS sequence"/>
</dbReference>
<name>A0ABD5MMG0_9EURY</name>
<dbReference type="EMBL" id="JBHMAJ010000005">
    <property type="protein sequence ID" value="MFB9823750.1"/>
    <property type="molecule type" value="Genomic_DNA"/>
</dbReference>
<sequence>MTKIGRLRAAPAVLTEDFPLLRWILNDSEPDGLGIVVEVRLHVLKQTYVKNSRKYGK</sequence>
<protein>
    <submittedName>
        <fullName evidence="1">Uncharacterized protein</fullName>
    </submittedName>
</protein>
<dbReference type="GeneID" id="67212432"/>
<comment type="caution">
    <text evidence="1">The sequence shown here is derived from an EMBL/GenBank/DDBJ whole genome shotgun (WGS) entry which is preliminary data.</text>
</comment>
<dbReference type="RefSeq" id="WP_222923499.1">
    <property type="nucleotide sequence ID" value="NZ_CP082287.1"/>
</dbReference>